<protein>
    <submittedName>
        <fullName evidence="1">Uncharacterized protein</fullName>
    </submittedName>
</protein>
<dbReference type="KEGG" id="vg:30308232"/>
<proteinExistence type="predicted"/>
<accession>A0A1D8KTY7</accession>
<gene>
    <name evidence="1" type="ORF">C490910_178</name>
    <name evidence="2" type="ORF">CC030809_00176</name>
</gene>
<reference evidence="2 4" key="3">
    <citation type="submission" date="2020-07" db="EMBL/GenBank/DDBJ databases">
        <title>Signatures of coevolution in a cyanophage population.</title>
        <authorList>
            <person name="Abebe J."/>
        </authorList>
    </citation>
    <scope>NUCLEOTIDE SEQUENCE [LARGE SCALE GENOMIC DNA]</scope>
    <source>
        <strain evidence="2">0809CC03</strain>
    </source>
</reference>
<reference evidence="1 3" key="1">
    <citation type="journal article" date="2016" name="Virology">
        <title>The genomic content and context of auxiliary metabolic genes in marine cyanomyoviruses.</title>
        <authorList>
            <person name="Crummett L.T."/>
            <person name="Puxty R.J."/>
            <person name="Weihe C."/>
            <person name="Marston M.F."/>
            <person name="Martiny J.B."/>
        </authorList>
    </citation>
    <scope>NUCLEOTIDE SEQUENCE [LARGE SCALE GENOMIC DNA]</scope>
    <source>
        <strain evidence="1">0910CC49</strain>
    </source>
</reference>
<evidence type="ECO:0000313" key="3">
    <source>
        <dbReference type="Proteomes" id="UP000203902"/>
    </source>
</evidence>
<dbReference type="Proteomes" id="UP000203902">
    <property type="component" value="Segment"/>
</dbReference>
<evidence type="ECO:0000313" key="2">
    <source>
        <dbReference type="EMBL" id="QLF86232.1"/>
    </source>
</evidence>
<reference evidence="2 4" key="2">
    <citation type="submission" date="2020-06" db="EMBL/GenBank/DDBJ databases">
        <authorList>
            <person name="Puxty R.J."/>
            <person name="Weihe C."/>
            <person name="Marston M.F."/>
            <person name="Martiny J.B.H."/>
        </authorList>
    </citation>
    <scope>NUCLEOTIDE SEQUENCE [LARGE SCALE GENOMIC DNA]</scope>
    <source>
        <strain evidence="2">0809CC03</strain>
    </source>
</reference>
<dbReference type="Proteomes" id="UP000510897">
    <property type="component" value="Segment"/>
</dbReference>
<dbReference type="EMBL" id="KU686212">
    <property type="protein sequence ID" value="AOV62102.1"/>
    <property type="molecule type" value="Genomic_DNA"/>
</dbReference>
<keyword evidence="3" id="KW-1185">Reference proteome</keyword>
<dbReference type="RefSeq" id="YP_009323111.1">
    <property type="nucleotide sequence ID" value="NC_031927.1"/>
</dbReference>
<dbReference type="GeneID" id="30308232"/>
<evidence type="ECO:0000313" key="1">
    <source>
        <dbReference type="EMBL" id="AOV62102.1"/>
    </source>
</evidence>
<evidence type="ECO:0000313" key="4">
    <source>
        <dbReference type="Proteomes" id="UP000510897"/>
    </source>
</evidence>
<sequence>MALSKSVLESLEEAQGALRNALAYAARNERPMICESIAKILSSIDTIESSESIMDTLDKYKNTGGDGESPFGKFDF</sequence>
<organism evidence="1 3">
    <name type="scientific">Synechococcus phage S-CAM7</name>
    <dbReference type="NCBI Taxonomy" id="1883368"/>
    <lineage>
        <taxon>Viruses</taxon>
        <taxon>Duplodnaviria</taxon>
        <taxon>Heunggongvirae</taxon>
        <taxon>Uroviricota</taxon>
        <taxon>Caudoviricetes</taxon>
        <taxon>Pantevenvirales</taxon>
        <taxon>Kyanoviridae</taxon>
        <taxon>Mazuvirus</taxon>
        <taxon>Mazuvirus scam7</taxon>
    </lineage>
</organism>
<name>A0A1D8KTY7_9CAUD</name>
<dbReference type="EMBL" id="MT586120">
    <property type="protein sequence ID" value="QLF86232.1"/>
    <property type="molecule type" value="Genomic_DNA"/>
</dbReference>